<protein>
    <submittedName>
        <fullName evidence="6">MerR family transcriptional regulator</fullName>
    </submittedName>
</protein>
<evidence type="ECO:0000259" key="5">
    <source>
        <dbReference type="PROSITE" id="PS50937"/>
    </source>
</evidence>
<reference evidence="7" key="1">
    <citation type="submission" date="2023-07" db="EMBL/GenBank/DDBJ databases">
        <title>30 novel species of actinomycetes from the DSMZ collection.</title>
        <authorList>
            <person name="Nouioui I."/>
        </authorList>
    </citation>
    <scope>NUCLEOTIDE SEQUENCE [LARGE SCALE GENOMIC DNA]</scope>
    <source>
        <strain evidence="7">DSM 40932</strain>
    </source>
</reference>
<dbReference type="PANTHER" id="PTHR30204:SF69">
    <property type="entry name" value="MERR-FAMILY TRANSCRIPTIONAL REGULATOR"/>
    <property type="match status" value="1"/>
</dbReference>
<dbReference type="InterPro" id="IPR009061">
    <property type="entry name" value="DNA-bd_dom_put_sf"/>
</dbReference>
<keyword evidence="1" id="KW-0678">Repressor</keyword>
<feature type="domain" description="HTH merR-type" evidence="5">
    <location>
        <begin position="1"/>
        <end position="68"/>
    </location>
</feature>
<dbReference type="Proteomes" id="UP001180556">
    <property type="component" value="Unassembled WGS sequence"/>
</dbReference>
<evidence type="ECO:0000256" key="4">
    <source>
        <dbReference type="ARBA" id="ARBA00023163"/>
    </source>
</evidence>
<evidence type="ECO:0000256" key="3">
    <source>
        <dbReference type="ARBA" id="ARBA00023125"/>
    </source>
</evidence>
<proteinExistence type="predicted"/>
<gene>
    <name evidence="6" type="ORF">RM717_31995</name>
</gene>
<sequence length="141" mass="15601">MQIGALAQSTGASRRSIRYYEQQGLLESQRTGKGWRVYDDLAVHRVLNVRALIGAGLTVDDIRQVVPCLDMKTEDFLACQGSPDEVLAMYEGRLAAVEEKAAELARYRAELVERIAVLRAGRPDEELAEVLRRAEEASAPA</sequence>
<dbReference type="PROSITE" id="PS50937">
    <property type="entry name" value="HTH_MERR_2"/>
    <property type="match status" value="1"/>
</dbReference>
<dbReference type="EMBL" id="JAVRFG010000071">
    <property type="protein sequence ID" value="MDT0495119.1"/>
    <property type="molecule type" value="Genomic_DNA"/>
</dbReference>
<keyword evidence="2" id="KW-0805">Transcription regulation</keyword>
<evidence type="ECO:0000313" key="6">
    <source>
        <dbReference type="EMBL" id="MDT0495119.1"/>
    </source>
</evidence>
<dbReference type="InterPro" id="IPR047057">
    <property type="entry name" value="MerR_fam"/>
</dbReference>
<evidence type="ECO:0000256" key="2">
    <source>
        <dbReference type="ARBA" id="ARBA00023015"/>
    </source>
</evidence>
<dbReference type="SMART" id="SM00422">
    <property type="entry name" value="HTH_MERR"/>
    <property type="match status" value="1"/>
</dbReference>
<evidence type="ECO:0000313" key="7">
    <source>
        <dbReference type="Proteomes" id="UP001180556"/>
    </source>
</evidence>
<keyword evidence="4" id="KW-0804">Transcription</keyword>
<keyword evidence="3" id="KW-0238">DNA-binding</keyword>
<dbReference type="InterPro" id="IPR000551">
    <property type="entry name" value="MerR-type_HTH_dom"/>
</dbReference>
<name>A0ABU2WBY9_9ACTN</name>
<dbReference type="SUPFAM" id="SSF46955">
    <property type="entry name" value="Putative DNA-binding domain"/>
    <property type="match status" value="1"/>
</dbReference>
<comment type="caution">
    <text evidence="6">The sequence shown here is derived from an EMBL/GenBank/DDBJ whole genome shotgun (WGS) entry which is preliminary data.</text>
</comment>
<dbReference type="Gene3D" id="1.10.1660.10">
    <property type="match status" value="1"/>
</dbReference>
<dbReference type="Pfam" id="PF13411">
    <property type="entry name" value="MerR_1"/>
    <property type="match status" value="1"/>
</dbReference>
<keyword evidence="7" id="KW-1185">Reference proteome</keyword>
<evidence type="ECO:0000256" key="1">
    <source>
        <dbReference type="ARBA" id="ARBA00022491"/>
    </source>
</evidence>
<organism evidence="6 7">
    <name type="scientific">Streptomyces stephensoniae</name>
    <dbReference type="NCBI Taxonomy" id="3375367"/>
    <lineage>
        <taxon>Bacteria</taxon>
        <taxon>Bacillati</taxon>
        <taxon>Actinomycetota</taxon>
        <taxon>Actinomycetes</taxon>
        <taxon>Kitasatosporales</taxon>
        <taxon>Streptomycetaceae</taxon>
        <taxon>Streptomyces</taxon>
    </lineage>
</organism>
<dbReference type="RefSeq" id="WP_311605895.1">
    <property type="nucleotide sequence ID" value="NZ_JAVRFG010000071.1"/>
</dbReference>
<dbReference type="PANTHER" id="PTHR30204">
    <property type="entry name" value="REDOX-CYCLING DRUG-SENSING TRANSCRIPTIONAL ACTIVATOR SOXR"/>
    <property type="match status" value="1"/>
</dbReference>
<dbReference type="PRINTS" id="PR00040">
    <property type="entry name" value="HTHMERR"/>
</dbReference>
<accession>A0ABU2WBY9</accession>